<evidence type="ECO:0000256" key="23">
    <source>
        <dbReference type="SAM" id="MobiDB-lite"/>
    </source>
</evidence>
<keyword evidence="18" id="KW-0325">Glycoprotein</keyword>
<keyword evidence="13" id="KW-0418">Kinase</keyword>
<evidence type="ECO:0000256" key="14">
    <source>
        <dbReference type="ARBA" id="ARBA00022840"/>
    </source>
</evidence>
<proteinExistence type="inferred from homology"/>
<dbReference type="InterPro" id="IPR051420">
    <property type="entry name" value="Ser_Thr_Kinases_DiverseReg"/>
</dbReference>
<keyword evidence="10" id="KW-0732">Signal</keyword>
<keyword evidence="6" id="KW-0597">Phosphoprotein</keyword>
<evidence type="ECO:0000256" key="12">
    <source>
        <dbReference type="ARBA" id="ARBA00022741"/>
    </source>
</evidence>
<gene>
    <name evidence="25" type="ORF">CJ030_MR4G016268</name>
</gene>
<dbReference type="SMART" id="SM00369">
    <property type="entry name" value="LRR_TYP"/>
    <property type="match status" value="7"/>
</dbReference>
<feature type="binding site" evidence="22">
    <location>
        <position position="526"/>
    </location>
    <ligand>
        <name>ATP</name>
        <dbReference type="ChEBI" id="CHEBI:30616"/>
    </ligand>
</feature>
<evidence type="ECO:0000256" key="1">
    <source>
        <dbReference type="ARBA" id="ARBA00004191"/>
    </source>
</evidence>
<dbReference type="InterPro" id="IPR000719">
    <property type="entry name" value="Prot_kinase_dom"/>
</dbReference>
<evidence type="ECO:0000256" key="16">
    <source>
        <dbReference type="ARBA" id="ARBA00023136"/>
    </source>
</evidence>
<comment type="similarity">
    <text evidence="19">Belongs to the polygalacturonase-inhibiting protein family.</text>
</comment>
<dbReference type="GO" id="GO:0005524">
    <property type="term" value="F:ATP binding"/>
    <property type="evidence" value="ECO:0007669"/>
    <property type="project" value="UniProtKB-UniRule"/>
</dbReference>
<evidence type="ECO:0000256" key="2">
    <source>
        <dbReference type="ARBA" id="ARBA00004479"/>
    </source>
</evidence>
<comment type="catalytic activity">
    <reaction evidence="21">
        <text>L-seryl-[protein] + ATP = O-phospho-L-seryl-[protein] + ADP + H(+)</text>
        <dbReference type="Rhea" id="RHEA:17989"/>
        <dbReference type="Rhea" id="RHEA-COMP:9863"/>
        <dbReference type="Rhea" id="RHEA-COMP:11604"/>
        <dbReference type="ChEBI" id="CHEBI:15378"/>
        <dbReference type="ChEBI" id="CHEBI:29999"/>
        <dbReference type="ChEBI" id="CHEBI:30616"/>
        <dbReference type="ChEBI" id="CHEBI:83421"/>
        <dbReference type="ChEBI" id="CHEBI:456216"/>
        <dbReference type="EC" id="2.7.11.1"/>
    </reaction>
</comment>
<dbReference type="PRINTS" id="PR00019">
    <property type="entry name" value="LEURICHRPT"/>
</dbReference>
<dbReference type="Gene3D" id="3.30.200.20">
    <property type="entry name" value="Phosphorylase Kinase, domain 1"/>
    <property type="match status" value="1"/>
</dbReference>
<evidence type="ECO:0000256" key="17">
    <source>
        <dbReference type="ARBA" id="ARBA00023170"/>
    </source>
</evidence>
<evidence type="ECO:0000256" key="21">
    <source>
        <dbReference type="ARBA" id="ARBA00048679"/>
    </source>
</evidence>
<evidence type="ECO:0000313" key="26">
    <source>
        <dbReference type="Proteomes" id="UP000516437"/>
    </source>
</evidence>
<keyword evidence="7" id="KW-0433">Leucine-rich repeat</keyword>
<dbReference type="GO" id="GO:0016020">
    <property type="term" value="C:membrane"/>
    <property type="evidence" value="ECO:0007669"/>
    <property type="project" value="UniProtKB-SubCell"/>
</dbReference>
<dbReference type="Gene3D" id="3.80.10.10">
    <property type="entry name" value="Ribonuclease Inhibitor"/>
    <property type="match status" value="2"/>
</dbReference>
<dbReference type="Pfam" id="PF00560">
    <property type="entry name" value="LRR_1"/>
    <property type="match status" value="3"/>
</dbReference>
<feature type="region of interest" description="Disordered" evidence="23">
    <location>
        <begin position="759"/>
        <end position="779"/>
    </location>
</feature>
<evidence type="ECO:0000256" key="9">
    <source>
        <dbReference type="ARBA" id="ARBA00022692"/>
    </source>
</evidence>
<dbReference type="InterPro" id="IPR055414">
    <property type="entry name" value="LRR_R13L4/SHOC2-like"/>
</dbReference>
<evidence type="ECO:0000256" key="22">
    <source>
        <dbReference type="PROSITE-ProRule" id="PRU10141"/>
    </source>
</evidence>
<dbReference type="InterPro" id="IPR008266">
    <property type="entry name" value="Tyr_kinase_AS"/>
</dbReference>
<dbReference type="GO" id="GO:0099402">
    <property type="term" value="P:plant organ development"/>
    <property type="evidence" value="ECO:0007669"/>
    <property type="project" value="UniProtKB-ARBA"/>
</dbReference>
<dbReference type="InterPro" id="IPR011009">
    <property type="entry name" value="Kinase-like_dom_sf"/>
</dbReference>
<keyword evidence="11" id="KW-0677">Repeat</keyword>
<comment type="subcellular location">
    <subcellularLocation>
        <location evidence="2">Membrane</location>
        <topology evidence="2">Single-pass type I membrane protein</topology>
    </subcellularLocation>
    <subcellularLocation>
        <location evidence="1">Secreted</location>
        <location evidence="1">Cell wall</location>
    </subcellularLocation>
</comment>
<dbReference type="FunFam" id="1.10.510.10:FF:000445">
    <property type="entry name" value="MDIS1-interacting receptor like kinase 2"/>
    <property type="match status" value="1"/>
</dbReference>
<dbReference type="PANTHER" id="PTHR48005:SF16">
    <property type="entry name" value="MDIS1-INTERACTING RECEPTOR LIKE KINASE 2-LIKE ISOFORM X1"/>
    <property type="match status" value="1"/>
</dbReference>
<dbReference type="InterPro" id="IPR032675">
    <property type="entry name" value="LRR_dom_sf"/>
</dbReference>
<dbReference type="Pfam" id="PF00069">
    <property type="entry name" value="Pkinase"/>
    <property type="match status" value="1"/>
</dbReference>
<dbReference type="FunFam" id="3.80.10.10:FF:000400">
    <property type="entry name" value="Nuclear pore complex protein NUP107"/>
    <property type="match status" value="1"/>
</dbReference>
<keyword evidence="26" id="KW-1185">Reference proteome</keyword>
<dbReference type="EC" id="2.7.11.1" evidence="3"/>
<dbReference type="Proteomes" id="UP000516437">
    <property type="component" value="Chromosome 4"/>
</dbReference>
<keyword evidence="12 22" id="KW-0547">Nucleotide-binding</keyword>
<dbReference type="Pfam" id="PF13855">
    <property type="entry name" value="LRR_8"/>
    <property type="match status" value="1"/>
</dbReference>
<feature type="domain" description="Protein kinase" evidence="24">
    <location>
        <begin position="498"/>
        <end position="767"/>
    </location>
</feature>
<organism evidence="25 26">
    <name type="scientific">Morella rubra</name>
    <name type="common">Chinese bayberry</name>
    <dbReference type="NCBI Taxonomy" id="262757"/>
    <lineage>
        <taxon>Eukaryota</taxon>
        <taxon>Viridiplantae</taxon>
        <taxon>Streptophyta</taxon>
        <taxon>Embryophyta</taxon>
        <taxon>Tracheophyta</taxon>
        <taxon>Spermatophyta</taxon>
        <taxon>Magnoliopsida</taxon>
        <taxon>eudicotyledons</taxon>
        <taxon>Gunneridae</taxon>
        <taxon>Pentapetalae</taxon>
        <taxon>rosids</taxon>
        <taxon>fabids</taxon>
        <taxon>Fagales</taxon>
        <taxon>Myricaceae</taxon>
        <taxon>Morella</taxon>
    </lineage>
</organism>
<keyword evidence="15" id="KW-1133">Transmembrane helix</keyword>
<evidence type="ECO:0000256" key="7">
    <source>
        <dbReference type="ARBA" id="ARBA00022614"/>
    </source>
</evidence>
<evidence type="ECO:0000256" key="20">
    <source>
        <dbReference type="ARBA" id="ARBA00047899"/>
    </source>
</evidence>
<dbReference type="PROSITE" id="PS51450">
    <property type="entry name" value="LRR"/>
    <property type="match status" value="1"/>
</dbReference>
<evidence type="ECO:0000256" key="4">
    <source>
        <dbReference type="ARBA" id="ARBA00022512"/>
    </source>
</evidence>
<comment type="caution">
    <text evidence="25">The sequence shown here is derived from an EMBL/GenBank/DDBJ whole genome shotgun (WGS) entry which is preliminary data.</text>
</comment>
<keyword evidence="14 22" id="KW-0067">ATP-binding</keyword>
<dbReference type="SMART" id="SM00365">
    <property type="entry name" value="LRR_SD22"/>
    <property type="match status" value="6"/>
</dbReference>
<keyword evidence="16" id="KW-0472">Membrane</keyword>
<keyword evidence="5" id="KW-0723">Serine/threonine-protein kinase</keyword>
<dbReference type="PANTHER" id="PTHR48005">
    <property type="entry name" value="LEUCINE RICH REPEAT KINASE 2"/>
    <property type="match status" value="1"/>
</dbReference>
<evidence type="ECO:0000256" key="11">
    <source>
        <dbReference type="ARBA" id="ARBA00022737"/>
    </source>
</evidence>
<name>A0A6A1VQM7_9ROSI</name>
<dbReference type="OrthoDB" id="676979at2759"/>
<keyword evidence="4" id="KW-0134">Cell wall</keyword>
<dbReference type="SUPFAM" id="SSF56112">
    <property type="entry name" value="Protein kinase-like (PK-like)"/>
    <property type="match status" value="1"/>
</dbReference>
<dbReference type="InterPro" id="IPR017441">
    <property type="entry name" value="Protein_kinase_ATP_BS"/>
</dbReference>
<evidence type="ECO:0000256" key="3">
    <source>
        <dbReference type="ARBA" id="ARBA00012513"/>
    </source>
</evidence>
<evidence type="ECO:0000259" key="24">
    <source>
        <dbReference type="PROSITE" id="PS50011"/>
    </source>
</evidence>
<dbReference type="PROSITE" id="PS00107">
    <property type="entry name" value="PROTEIN_KINASE_ATP"/>
    <property type="match status" value="1"/>
</dbReference>
<evidence type="ECO:0000256" key="10">
    <source>
        <dbReference type="ARBA" id="ARBA00022729"/>
    </source>
</evidence>
<evidence type="ECO:0000256" key="6">
    <source>
        <dbReference type="ARBA" id="ARBA00022553"/>
    </source>
</evidence>
<dbReference type="GO" id="GO:0004674">
    <property type="term" value="F:protein serine/threonine kinase activity"/>
    <property type="evidence" value="ECO:0007669"/>
    <property type="project" value="UniProtKB-KW"/>
</dbReference>
<evidence type="ECO:0000256" key="13">
    <source>
        <dbReference type="ARBA" id="ARBA00022777"/>
    </source>
</evidence>
<keyword evidence="9" id="KW-0812">Transmembrane</keyword>
<dbReference type="SUPFAM" id="SSF52047">
    <property type="entry name" value="RNI-like"/>
    <property type="match status" value="1"/>
</dbReference>
<dbReference type="PROSITE" id="PS50011">
    <property type="entry name" value="PROTEIN_KINASE_DOM"/>
    <property type="match status" value="1"/>
</dbReference>
<dbReference type="GO" id="GO:0009653">
    <property type="term" value="P:anatomical structure morphogenesis"/>
    <property type="evidence" value="ECO:0007669"/>
    <property type="project" value="UniProtKB-ARBA"/>
</dbReference>
<comment type="catalytic activity">
    <reaction evidence="20">
        <text>L-threonyl-[protein] + ATP = O-phospho-L-threonyl-[protein] + ADP + H(+)</text>
        <dbReference type="Rhea" id="RHEA:46608"/>
        <dbReference type="Rhea" id="RHEA-COMP:11060"/>
        <dbReference type="Rhea" id="RHEA-COMP:11605"/>
        <dbReference type="ChEBI" id="CHEBI:15378"/>
        <dbReference type="ChEBI" id="CHEBI:30013"/>
        <dbReference type="ChEBI" id="CHEBI:30616"/>
        <dbReference type="ChEBI" id="CHEBI:61977"/>
        <dbReference type="ChEBI" id="CHEBI:456216"/>
        <dbReference type="EC" id="2.7.11.1"/>
    </reaction>
</comment>
<evidence type="ECO:0000256" key="18">
    <source>
        <dbReference type="ARBA" id="ARBA00023180"/>
    </source>
</evidence>
<keyword evidence="8" id="KW-0808">Transferase</keyword>
<keyword evidence="4" id="KW-0964">Secreted</keyword>
<accession>A0A6A1VQM7</accession>
<dbReference type="Gene3D" id="1.10.510.10">
    <property type="entry name" value="Transferase(Phosphotransferase) domain 1"/>
    <property type="match status" value="1"/>
</dbReference>
<evidence type="ECO:0000256" key="5">
    <source>
        <dbReference type="ARBA" id="ARBA00022527"/>
    </source>
</evidence>
<dbReference type="EMBL" id="RXIC02000022">
    <property type="protein sequence ID" value="KAB1215093.1"/>
    <property type="molecule type" value="Genomic_DNA"/>
</dbReference>
<dbReference type="FunFam" id="3.30.200.20:FF:000309">
    <property type="entry name" value="Leucine-rich repeat receptor protein kinase MSP1"/>
    <property type="match status" value="1"/>
</dbReference>
<protein>
    <recommendedName>
        <fullName evidence="3">non-specific serine/threonine protein kinase</fullName>
        <ecNumber evidence="3">2.7.11.1</ecNumber>
    </recommendedName>
</protein>
<dbReference type="PROSITE" id="PS00109">
    <property type="entry name" value="PROTEIN_KINASE_TYR"/>
    <property type="match status" value="1"/>
</dbReference>
<evidence type="ECO:0000256" key="8">
    <source>
        <dbReference type="ARBA" id="ARBA00022679"/>
    </source>
</evidence>
<keyword evidence="17" id="KW-0675">Receptor</keyword>
<reference evidence="25 26" key="1">
    <citation type="journal article" date="2019" name="Plant Biotechnol. J.">
        <title>The red bayberry genome and genetic basis of sex determination.</title>
        <authorList>
            <person name="Jia H.M."/>
            <person name="Jia H.J."/>
            <person name="Cai Q.L."/>
            <person name="Wang Y."/>
            <person name="Zhao H.B."/>
            <person name="Yang W.F."/>
            <person name="Wang G.Y."/>
            <person name="Li Y.H."/>
            <person name="Zhan D.L."/>
            <person name="Shen Y.T."/>
            <person name="Niu Q.F."/>
            <person name="Chang L."/>
            <person name="Qiu J."/>
            <person name="Zhao L."/>
            <person name="Xie H.B."/>
            <person name="Fu W.Y."/>
            <person name="Jin J."/>
            <person name="Li X.W."/>
            <person name="Jiao Y."/>
            <person name="Zhou C.C."/>
            <person name="Tu T."/>
            <person name="Chai C.Y."/>
            <person name="Gao J.L."/>
            <person name="Fan L.J."/>
            <person name="van de Weg E."/>
            <person name="Wang J.Y."/>
            <person name="Gao Z.S."/>
        </authorList>
    </citation>
    <scope>NUCLEOTIDE SEQUENCE [LARGE SCALE GENOMIC DNA]</scope>
    <source>
        <tissue evidence="25">Leaves</tissue>
    </source>
</reference>
<evidence type="ECO:0000256" key="15">
    <source>
        <dbReference type="ARBA" id="ARBA00022989"/>
    </source>
</evidence>
<dbReference type="FunFam" id="3.80.10.10:FF:000095">
    <property type="entry name" value="LRR receptor-like serine/threonine-protein kinase GSO1"/>
    <property type="match status" value="1"/>
</dbReference>
<dbReference type="Pfam" id="PF23598">
    <property type="entry name" value="LRR_14"/>
    <property type="match status" value="1"/>
</dbReference>
<dbReference type="AlphaFoldDB" id="A0A6A1VQM7"/>
<evidence type="ECO:0000256" key="19">
    <source>
        <dbReference type="ARBA" id="ARBA00038043"/>
    </source>
</evidence>
<evidence type="ECO:0000313" key="25">
    <source>
        <dbReference type="EMBL" id="KAB1215093.1"/>
    </source>
</evidence>
<sequence length="790" mass="87468">MASAISVCIVVVAWATCILLCGAYLDTAFEVVKASQSPALQLEAKALLETRWWPSEDTVNTSSPCEWRDAGITCNALGSVTAIDRAGFGLGGKLELLNFSSLPNLVSLDLSGNGLQGSIPLEIGTLSKLNHLNLSNNKLTGELPPSLANLSQLVGLYLGGNKLQGSIPLEIVILDISSNHILGQIPPHLGLLANLTNIHLSNNQITGLIPSEIRMLRNLLFLDLDDNRLAGPIPSTIGRLTKLKYLSLALNQINGPIPSTLSHLTNLQYLSLGWNKINGFIPVEMEKLKNLTVLDLQFNNIIGPIPTHLANCNGLEDLILAHNNLTGSIPYNICDFFWLQTMDLSHNFINGEIPRELGVLGHLSSLDLSYNNLRGSIPSALVFIKKVNLSYNFLKGPIPNGYYRYHPFNTLIGNEHLCGDLKGFPPCPVQSITKKIKIVVSITFILGFLALGSWLLSRLVVKKTQSESIEKKEGNLFSIWNFDGKIAYEDIIASTEDFDIKYCIGAGSYGSVYKAKLPCCRVVALKKLHQLEVENPSFFKSFKNEVKVLTEIRHRNIIKLYGFCLHRRCMFLIYEYMERGSLFSILSNDDEAIDLDWSKRVSIIKGTANALFYMHHECFPAIVHRDISSNNILLDSKLEVFVSDFGTAKLLDPESSNQTLVVGTYGYIAPELAYTMKVTEKCDVYSFGVVVMEILMGRHPTELLTSLSSSSSSCPDMMLHDILDKRPLPPSDPVAHDIFLVATVAFACLRAKPKSRPTMKRVSQEFLPHKKPTTKPLDSVSLLQLRNQEM</sequence>
<dbReference type="InterPro" id="IPR001611">
    <property type="entry name" value="Leu-rich_rpt"/>
</dbReference>
<dbReference type="InterPro" id="IPR003591">
    <property type="entry name" value="Leu-rich_rpt_typical-subtyp"/>
</dbReference>